<dbReference type="OrthoDB" id="5483347at2"/>
<gene>
    <name evidence="2" type="ORF">GF068_24805</name>
</gene>
<dbReference type="InterPro" id="IPR021655">
    <property type="entry name" value="Put_metal-bd"/>
</dbReference>
<organism evidence="2 3">
    <name type="scientific">Polyangium spumosum</name>
    <dbReference type="NCBI Taxonomy" id="889282"/>
    <lineage>
        <taxon>Bacteria</taxon>
        <taxon>Pseudomonadati</taxon>
        <taxon>Myxococcota</taxon>
        <taxon>Polyangia</taxon>
        <taxon>Polyangiales</taxon>
        <taxon>Polyangiaceae</taxon>
        <taxon>Polyangium</taxon>
    </lineage>
</organism>
<comment type="caution">
    <text evidence="2">The sequence shown here is derived from an EMBL/GenBank/DDBJ whole genome shotgun (WGS) entry which is preliminary data.</text>
</comment>
<dbReference type="Proteomes" id="UP000440224">
    <property type="component" value="Unassembled WGS sequence"/>
</dbReference>
<keyword evidence="3" id="KW-1185">Reference proteome</keyword>
<proteinExistence type="predicted"/>
<protein>
    <recommendedName>
        <fullName evidence="4">MAM domain-containing protein</fullName>
    </recommendedName>
</protein>
<dbReference type="EMBL" id="WJIE01000007">
    <property type="protein sequence ID" value="MRG95115.1"/>
    <property type="molecule type" value="Genomic_DNA"/>
</dbReference>
<evidence type="ECO:0008006" key="4">
    <source>
        <dbReference type="Google" id="ProtNLM"/>
    </source>
</evidence>
<evidence type="ECO:0000313" key="3">
    <source>
        <dbReference type="Proteomes" id="UP000440224"/>
    </source>
</evidence>
<dbReference type="AlphaFoldDB" id="A0A6N7PXZ0"/>
<reference evidence="2 3" key="1">
    <citation type="submission" date="2019-10" db="EMBL/GenBank/DDBJ databases">
        <title>A soil myxobacterium in the family Polyangiaceae.</title>
        <authorList>
            <person name="Li Y."/>
            <person name="Wang J."/>
        </authorList>
    </citation>
    <scope>NUCLEOTIDE SEQUENCE [LARGE SCALE GENOMIC DNA]</scope>
    <source>
        <strain evidence="2 3">DSM 14734</strain>
    </source>
</reference>
<name>A0A6N7PXZ0_9BACT</name>
<evidence type="ECO:0000256" key="1">
    <source>
        <dbReference type="SAM" id="MobiDB-lite"/>
    </source>
</evidence>
<feature type="region of interest" description="Disordered" evidence="1">
    <location>
        <begin position="141"/>
        <end position="163"/>
    </location>
</feature>
<dbReference type="Pfam" id="PF11617">
    <property type="entry name" value="Cu-binding_MopE"/>
    <property type="match status" value="2"/>
</dbReference>
<feature type="compositionally biased region" description="Basic and acidic residues" evidence="1">
    <location>
        <begin position="141"/>
        <end position="156"/>
    </location>
</feature>
<evidence type="ECO:0000313" key="2">
    <source>
        <dbReference type="EMBL" id="MRG95115.1"/>
    </source>
</evidence>
<accession>A0A6N7PXZ0</accession>
<sequence>MRAAALHAVGLRCVRADEDVRVGLEPGARRGGARGRGGGRRASFRAELEACRARRERGALGRGPVRRRAGRVLRRITLLSIGGAAALLGCETFIALGDDYTEECAALTTVYRDADGDGDGNPHEPLVWCGDPPPEYVTNTRDCDDERADVNTRAPDDQCDGVDQDCDEDPDDEFTKLDCPIQENEAEACPGRSECVGAEVLCYAIFYFDGDNDGYGSIPRLADTPGTCAPPDDPGVWVREGNDCIDNDPTIHPGAEELCDGVDQNCNGTLGRVYLRQTFSEIVLNAGAPGEAWSCGTNSGFEQGAPSENACHRPEADVTPTEDGNLVGVGLGACVPPGTSGEVESPIVDTSDAPHLELRFHEWVDFTPEGTSGAPPTVTLSVQQGSQRTTLFSLVNPGPVGTRTAPAWSEVERTLDTFAGPSTSLVWSYESGDAVGWGGYAFDDVELVDEPCVDPH</sequence>